<dbReference type="SUPFAM" id="SSF54001">
    <property type="entry name" value="Cysteine proteinases"/>
    <property type="match status" value="1"/>
</dbReference>
<dbReference type="OrthoDB" id="6124428at2759"/>
<accession>A0A8S3VIC2</accession>
<dbReference type="InterPro" id="IPR038765">
    <property type="entry name" value="Papain-like_cys_pep_sf"/>
</dbReference>
<feature type="domain" description="OTU" evidence="2">
    <location>
        <begin position="522"/>
        <end position="652"/>
    </location>
</feature>
<dbReference type="Gene3D" id="3.90.70.80">
    <property type="match status" value="1"/>
</dbReference>
<proteinExistence type="predicted"/>
<protein>
    <recommendedName>
        <fullName evidence="2">OTU domain-containing protein</fullName>
    </recommendedName>
</protein>
<evidence type="ECO:0000313" key="4">
    <source>
        <dbReference type="Proteomes" id="UP000683360"/>
    </source>
</evidence>
<gene>
    <name evidence="3" type="ORF">MEDL_67806</name>
</gene>
<keyword evidence="4" id="KW-1185">Reference proteome</keyword>
<dbReference type="PANTHER" id="PTHR21301:SF10">
    <property type="entry name" value="REVERSE TRANSCRIPTASE DOMAIN-CONTAINING PROTEIN"/>
    <property type="match status" value="1"/>
</dbReference>
<dbReference type="EMBL" id="CAJPWZ010003306">
    <property type="protein sequence ID" value="CAG2256477.1"/>
    <property type="molecule type" value="Genomic_DNA"/>
</dbReference>
<comment type="caution">
    <text evidence="3">The sequence shown here is derived from an EMBL/GenBank/DDBJ whole genome shotgun (WGS) entry which is preliminary data.</text>
</comment>
<dbReference type="PROSITE" id="PS50802">
    <property type="entry name" value="OTU"/>
    <property type="match status" value="1"/>
</dbReference>
<dbReference type="InterPro" id="IPR003323">
    <property type="entry name" value="OTU_dom"/>
</dbReference>
<evidence type="ECO:0000259" key="2">
    <source>
        <dbReference type="PROSITE" id="PS50802"/>
    </source>
</evidence>
<organism evidence="3 4">
    <name type="scientific">Mytilus edulis</name>
    <name type="common">Blue mussel</name>
    <dbReference type="NCBI Taxonomy" id="6550"/>
    <lineage>
        <taxon>Eukaryota</taxon>
        <taxon>Metazoa</taxon>
        <taxon>Spiralia</taxon>
        <taxon>Lophotrochozoa</taxon>
        <taxon>Mollusca</taxon>
        <taxon>Bivalvia</taxon>
        <taxon>Autobranchia</taxon>
        <taxon>Pteriomorphia</taxon>
        <taxon>Mytilida</taxon>
        <taxon>Mytiloidea</taxon>
        <taxon>Mytilidae</taxon>
        <taxon>Mytilinae</taxon>
        <taxon>Mytilus</taxon>
    </lineage>
</organism>
<dbReference type="Proteomes" id="UP000683360">
    <property type="component" value="Unassembled WGS sequence"/>
</dbReference>
<evidence type="ECO:0000313" key="3">
    <source>
        <dbReference type="EMBL" id="CAG2256477.1"/>
    </source>
</evidence>
<dbReference type="PANTHER" id="PTHR21301">
    <property type="entry name" value="REVERSE TRANSCRIPTASE"/>
    <property type="match status" value="1"/>
</dbReference>
<sequence>MGKLIADLKIWERRMRLREHFSKKTRKKKITKTSILNSKNQVRSHPPPGKERWLDEYIQTVKDEILSRLSRKFKMNITIEEEKAMRELLYDTSIVIRPSDKSSGVVIMNTEDYKLEVEKELDNNDTYKAIDKDLTQKNENKVKKLIENLCKREIIDKDMKKYLLPKGTCPGKVQANPKLHKKNHPVRTIINGRNHPTEKIAEIVENELSENVRNLPTYIKDTTDFLNKLNAIQQPLPDNAIMFCLDVTKLYPSVPRKEAREACKSALENRTNTSIPTEDVLKMMDLVIENNNFSFNGKHFLQTEGTAIGSHLGMNYACTYLGQWEENLFQNSNLQPFSYWRYVDDIWGIWEHAWNTHNCNLLETLKVGSRRLFKLCEKKCRYGSHLSFLETCDRLKIIPKGFNLKWTLNLGNVDASHQENVNNILQNSSYQLIKESIKVCATQIQEVDNNLTQIHSNIINIFGIDILQEIQQNHENELQKIEEKIKRTKSKKISAIKCQSNVLRNNNKLTTDIQTRTNPIKEQNINIVKDGNCFFRCISKYLFDTQERHEDIRHQILTTISTDKNFYTEFIDGDFDTHLNNISKTDGHSTSWATEAEIIAASETYNVDFFIKTKVGLIAEWNQFSRNKHCNHGMPYITILHENNHFSLVKNIPRPCSCNPIIKPNLAKETNSKSTDKSEESIDTFNKQNRDPKCEVINKSSKELTSAQKTLLSKGFKFVPTRRKVDMGKLIADLKIWERRMRLREHFFEENKEKENYQNEYTKFKKSSTFTPSPGKERWLDEYIQTVKDEILSRLSRKFKMNITIEEEKAMRELLYDTSIVIRPSDKSSGVVIMNTEDYKLEVEKELDNNDTYKAIDKDLTQKNENKVKKLIENLCKREIIDKDMKKYLLPKGTCPGKVQANPKLHKQNHPVRTIINGRNHPTEKIAEIVENELSENVRNLPTYIKDTTDFLNKLNAIQQPLPDNAIMFCLDVNKLYPSVPRKEAREACKSALENRTNTSIPTEDVLKMMDLVIENNNFSFNGKHFLQTEGTAIGSHLGMNYACTYLGQWEENLFQNSNLQPFSYWRYVDDIWGIWEHESAMPSNQFLPSPEDTIRRDMVIASLN</sequence>
<evidence type="ECO:0000256" key="1">
    <source>
        <dbReference type="SAM" id="Coils"/>
    </source>
</evidence>
<dbReference type="AlphaFoldDB" id="A0A8S3VIC2"/>
<name>A0A8S3VIC2_MYTED</name>
<feature type="coiled-coil region" evidence="1">
    <location>
        <begin position="464"/>
        <end position="491"/>
    </location>
</feature>
<reference evidence="3" key="1">
    <citation type="submission" date="2021-03" db="EMBL/GenBank/DDBJ databases">
        <authorList>
            <person name="Bekaert M."/>
        </authorList>
    </citation>
    <scope>NUCLEOTIDE SEQUENCE</scope>
</reference>
<dbReference type="CDD" id="cd22744">
    <property type="entry name" value="OTU"/>
    <property type="match status" value="1"/>
</dbReference>
<keyword evidence="1" id="KW-0175">Coiled coil</keyword>
<dbReference type="Pfam" id="PF02338">
    <property type="entry name" value="OTU"/>
    <property type="match status" value="1"/>
</dbReference>